<proteinExistence type="predicted"/>
<name>A0ABP7HPB2_9ACTN</name>
<feature type="region of interest" description="Disordered" evidence="1">
    <location>
        <begin position="1"/>
        <end position="23"/>
    </location>
</feature>
<reference evidence="3" key="1">
    <citation type="journal article" date="2019" name="Int. J. Syst. Evol. Microbiol.">
        <title>The Global Catalogue of Microorganisms (GCM) 10K type strain sequencing project: providing services to taxonomists for standard genome sequencing and annotation.</title>
        <authorList>
            <consortium name="The Broad Institute Genomics Platform"/>
            <consortium name="The Broad Institute Genome Sequencing Center for Infectious Disease"/>
            <person name="Wu L."/>
            <person name="Ma J."/>
        </authorList>
    </citation>
    <scope>NUCLEOTIDE SEQUENCE [LARGE SCALE GENOMIC DNA]</scope>
    <source>
        <strain evidence="3">JCM 16908</strain>
    </source>
</reference>
<protein>
    <submittedName>
        <fullName evidence="2">Uncharacterized protein</fullName>
    </submittedName>
</protein>
<evidence type="ECO:0000313" key="2">
    <source>
        <dbReference type="EMBL" id="GAA3801012.1"/>
    </source>
</evidence>
<dbReference type="Proteomes" id="UP001500888">
    <property type="component" value="Unassembled WGS sequence"/>
</dbReference>
<organism evidence="2 3">
    <name type="scientific">Sphaerisporangium flaviroseum</name>
    <dbReference type="NCBI Taxonomy" id="509199"/>
    <lineage>
        <taxon>Bacteria</taxon>
        <taxon>Bacillati</taxon>
        <taxon>Actinomycetota</taxon>
        <taxon>Actinomycetes</taxon>
        <taxon>Streptosporangiales</taxon>
        <taxon>Streptosporangiaceae</taxon>
        <taxon>Sphaerisporangium</taxon>
    </lineage>
</organism>
<comment type="caution">
    <text evidence="2">The sequence shown here is derived from an EMBL/GenBank/DDBJ whole genome shotgun (WGS) entry which is preliminary data.</text>
</comment>
<evidence type="ECO:0000313" key="3">
    <source>
        <dbReference type="Proteomes" id="UP001500888"/>
    </source>
</evidence>
<accession>A0ABP7HPB2</accession>
<dbReference type="EMBL" id="BAAAZR010000002">
    <property type="protein sequence ID" value="GAA3801012.1"/>
    <property type="molecule type" value="Genomic_DNA"/>
</dbReference>
<evidence type="ECO:0000256" key="1">
    <source>
        <dbReference type="SAM" id="MobiDB-lite"/>
    </source>
</evidence>
<feature type="compositionally biased region" description="Basic residues" evidence="1">
    <location>
        <begin position="9"/>
        <end position="19"/>
    </location>
</feature>
<sequence>MPPDSPCLRPRRRLRHHATAVRQGHGEDLDKVFADVAEYGRPRRASIATTLLEDRIQRMGDA</sequence>
<keyword evidence="3" id="KW-1185">Reference proteome</keyword>
<gene>
    <name evidence="2" type="ORF">GCM10022226_20820</name>
</gene>